<keyword evidence="2" id="KW-0489">Methyltransferase</keyword>
<evidence type="ECO:0000313" key="2">
    <source>
        <dbReference type="EMBL" id="HER40658.1"/>
    </source>
</evidence>
<evidence type="ECO:0000256" key="1">
    <source>
        <dbReference type="ARBA" id="ARBA00022679"/>
    </source>
</evidence>
<dbReference type="GO" id="GO:0008168">
    <property type="term" value="F:methyltransferase activity"/>
    <property type="evidence" value="ECO:0007669"/>
    <property type="project" value="UniProtKB-KW"/>
</dbReference>
<dbReference type="GO" id="GO:0032259">
    <property type="term" value="P:methylation"/>
    <property type="evidence" value="ECO:0007669"/>
    <property type="project" value="UniProtKB-KW"/>
</dbReference>
<dbReference type="InterPro" id="IPR029063">
    <property type="entry name" value="SAM-dependent_MTases_sf"/>
</dbReference>
<feature type="non-terminal residue" evidence="2">
    <location>
        <position position="1"/>
    </location>
</feature>
<dbReference type="EMBL" id="DSEE01000403">
    <property type="protein sequence ID" value="HER40658.1"/>
    <property type="molecule type" value="Genomic_DNA"/>
</dbReference>
<dbReference type="SUPFAM" id="SSF53335">
    <property type="entry name" value="S-adenosyl-L-methionine-dependent methyltransferases"/>
    <property type="match status" value="1"/>
</dbReference>
<dbReference type="AlphaFoldDB" id="A0A7C2M6A0"/>
<dbReference type="PANTHER" id="PTHR43861:SF3">
    <property type="entry name" value="PUTATIVE (AFU_ORTHOLOGUE AFUA_2G14390)-RELATED"/>
    <property type="match status" value="1"/>
</dbReference>
<dbReference type="Gene3D" id="3.40.50.150">
    <property type="entry name" value="Vaccinia Virus protein VP39"/>
    <property type="match status" value="1"/>
</dbReference>
<sequence length="265" mass="30535">SHQNFELRREKKYDLLATFPKPENDKLPEFYKSEKYISHTDSNSTLFEKAYQGVKSFMLQKKLKWIEDEKEVGGKLLDVGAGTGDFLTEAKRRGWNVSGAEPNSMAREMASKKRVSLKENTAEFHDGEFDVITLWHVLEHVPDLEIQINELYRLLKKDGLLVIAVPNFKSHDAKVYKEHWAAFDVPRHLYHFSRSSIQSIFSQFDFEVTSEKGLPFDSFYVSLLSEKYRSGSSNPFKAIFTGFVSNLKARGSGEYSSVTYFLKKS</sequence>
<reference evidence="2" key="1">
    <citation type="journal article" date="2020" name="mSystems">
        <title>Genome- and Community-Level Interaction Insights into Carbon Utilization and Element Cycling Functions of Hydrothermarchaeota in Hydrothermal Sediment.</title>
        <authorList>
            <person name="Zhou Z."/>
            <person name="Liu Y."/>
            <person name="Xu W."/>
            <person name="Pan J."/>
            <person name="Luo Z.H."/>
            <person name="Li M."/>
        </authorList>
    </citation>
    <scope>NUCLEOTIDE SEQUENCE [LARGE SCALE GENOMIC DNA]</scope>
    <source>
        <strain evidence="2">SpSt-1235</strain>
    </source>
</reference>
<dbReference type="PANTHER" id="PTHR43861">
    <property type="entry name" value="TRANS-ACONITATE 2-METHYLTRANSFERASE-RELATED"/>
    <property type="match status" value="1"/>
</dbReference>
<proteinExistence type="predicted"/>
<dbReference type="Proteomes" id="UP000885753">
    <property type="component" value="Unassembled WGS sequence"/>
</dbReference>
<gene>
    <name evidence="2" type="ORF">ENO10_05505</name>
</gene>
<dbReference type="CDD" id="cd02440">
    <property type="entry name" value="AdoMet_MTases"/>
    <property type="match status" value="1"/>
</dbReference>
<comment type="caution">
    <text evidence="2">The sequence shown here is derived from an EMBL/GenBank/DDBJ whole genome shotgun (WGS) entry which is preliminary data.</text>
</comment>
<keyword evidence="1" id="KW-0808">Transferase</keyword>
<accession>A0A7C2M6A0</accession>
<dbReference type="Pfam" id="PF13489">
    <property type="entry name" value="Methyltransf_23"/>
    <property type="match status" value="1"/>
</dbReference>
<name>A0A7C2M6A0_9FLAO</name>
<protein>
    <submittedName>
        <fullName evidence="2">Class I SAM-dependent methyltransferase</fullName>
    </submittedName>
</protein>
<organism evidence="2">
    <name type="scientific">Salinimicrobium catena</name>
    <dbReference type="NCBI Taxonomy" id="390640"/>
    <lineage>
        <taxon>Bacteria</taxon>
        <taxon>Pseudomonadati</taxon>
        <taxon>Bacteroidota</taxon>
        <taxon>Flavobacteriia</taxon>
        <taxon>Flavobacteriales</taxon>
        <taxon>Flavobacteriaceae</taxon>
        <taxon>Salinimicrobium</taxon>
    </lineage>
</organism>